<evidence type="ECO:0000313" key="3">
    <source>
        <dbReference type="EMBL" id="GAV46958.1"/>
    </source>
</evidence>
<feature type="compositionally biased region" description="Low complexity" evidence="1">
    <location>
        <begin position="486"/>
        <end position="495"/>
    </location>
</feature>
<dbReference type="PANTHER" id="PTHR20916:SF18">
    <property type="entry name" value="IPT_TIG DOMAIN-CONTAINING PROTEIN"/>
    <property type="match status" value="1"/>
</dbReference>
<organism evidence="3 4">
    <name type="scientific">Zygosaccharomyces rouxii</name>
    <dbReference type="NCBI Taxonomy" id="4956"/>
    <lineage>
        <taxon>Eukaryota</taxon>
        <taxon>Fungi</taxon>
        <taxon>Dikarya</taxon>
        <taxon>Ascomycota</taxon>
        <taxon>Saccharomycotina</taxon>
        <taxon>Saccharomycetes</taxon>
        <taxon>Saccharomycetales</taxon>
        <taxon>Saccharomycetaceae</taxon>
        <taxon>Zygosaccharomyces</taxon>
    </lineage>
</organism>
<dbReference type="AlphaFoldDB" id="A0A1Q2ZUG3"/>
<feature type="compositionally biased region" description="Polar residues" evidence="1">
    <location>
        <begin position="158"/>
        <end position="171"/>
    </location>
</feature>
<dbReference type="OrthoDB" id="4068624at2759"/>
<feature type="region of interest" description="Disordered" evidence="1">
    <location>
        <begin position="1"/>
        <end position="51"/>
    </location>
</feature>
<gene>
    <name evidence="3" type="ORF">ZYGR_0A05560</name>
</gene>
<sequence length="622" mass="69918">MPKTWQSYTGNSDSSSTYSTDISRPTVNPHRSFFVEDFDGQGPDDEGSRRGLSVYLDDTRLTVPPTPSDLNSSAEDISSQAAIADRSGATNEQVDQSENTNHEYITNLSPGVVAYRTVNDSAYSGQSSEDLQNFNAGVAAFTHINRPLPSVIAEGPDENSSCRTGENQSDLENYDRYPHKPKYNYRDEQEQPLQPAAEFDNERQIPPLDEPPHIKMDTQSIESSIKDSLNQRFEDAACEIDTSNEDSNETRQTISTSILINERDSLPSRSSIQYPPIEATSSRIEPSDIDIDRRVEELETEAQRDIPPGSYGTRLRSEGFILHDLKISQRESTSPQDESKKKHVPRNLSLLSKILIPAAPDYTGTEIPVLRSVGSPRVGQQEIPKQLEEQEEVPVEEPQSISPTPQRPEPAQVKPIERSRPTSRSEGLTYSQVDLALEVLKQFQEELKRKTGLSGDNSNDNDNDDDDNNDNDNDNDNNDDDDDNSIHNNNSSCDDTSYHNDKGYVPKTMPFQRVDSNAIDSKIPINFWQKFSIWRVLLVIFTCILFPPFFFMIAAGHKIGFSDFRIIKLITHPSYRARIWKGFLWDISVRWFRWLCLVLGVIETLGIFAGIAVGFGVGLGTE</sequence>
<feature type="compositionally biased region" description="Acidic residues" evidence="1">
    <location>
        <begin position="36"/>
        <end position="45"/>
    </location>
</feature>
<feature type="region of interest" description="Disordered" evidence="1">
    <location>
        <begin position="150"/>
        <end position="181"/>
    </location>
</feature>
<dbReference type="eggNOG" id="ENOG502S1HD">
    <property type="taxonomic scope" value="Eukaryota"/>
</dbReference>
<name>A0A1Q2ZUG3_ZYGRO</name>
<dbReference type="PANTHER" id="PTHR20916">
    <property type="entry name" value="CYSTEINE AND GLYCINE-RICH PROTEIN 2 BINDING PROTEIN"/>
    <property type="match status" value="1"/>
</dbReference>
<accession>A0A1Q2ZUG3</accession>
<proteinExistence type="predicted"/>
<protein>
    <recommendedName>
        <fullName evidence="5">Bud site selection protein 8</fullName>
    </recommendedName>
</protein>
<evidence type="ECO:0000256" key="1">
    <source>
        <dbReference type="SAM" id="MobiDB-lite"/>
    </source>
</evidence>
<feature type="transmembrane region" description="Helical" evidence="2">
    <location>
        <begin position="591"/>
        <end position="617"/>
    </location>
</feature>
<feature type="region of interest" description="Disordered" evidence="1">
    <location>
        <begin position="450"/>
        <end position="499"/>
    </location>
</feature>
<reference evidence="3 4" key="1">
    <citation type="submission" date="2016-08" db="EMBL/GenBank/DDBJ databases">
        <title>Draft genome sequence of allopolyploid Zygosaccharomyces rouxii.</title>
        <authorList>
            <person name="Watanabe J."/>
            <person name="Uehara K."/>
            <person name="Mogi Y."/>
            <person name="Tsukioka Y."/>
        </authorList>
    </citation>
    <scope>NUCLEOTIDE SEQUENCE [LARGE SCALE GENOMIC DNA]</scope>
    <source>
        <strain evidence="3 4">NBRC 110957</strain>
    </source>
</reference>
<keyword evidence="2" id="KW-0472">Membrane</keyword>
<comment type="caution">
    <text evidence="3">The sequence shown here is derived from an EMBL/GenBank/DDBJ whole genome shotgun (WGS) entry which is preliminary data.</text>
</comment>
<feature type="compositionally biased region" description="Acidic residues" evidence="1">
    <location>
        <begin position="459"/>
        <end position="483"/>
    </location>
</feature>
<evidence type="ECO:0000313" key="4">
    <source>
        <dbReference type="Proteomes" id="UP000187013"/>
    </source>
</evidence>
<keyword evidence="2" id="KW-0812">Transmembrane</keyword>
<evidence type="ECO:0008006" key="5">
    <source>
        <dbReference type="Google" id="ProtNLM"/>
    </source>
</evidence>
<feature type="compositionally biased region" description="Low complexity" evidence="1">
    <location>
        <begin position="7"/>
        <end position="23"/>
    </location>
</feature>
<dbReference type="Proteomes" id="UP000187013">
    <property type="component" value="Unassembled WGS sequence"/>
</dbReference>
<dbReference type="EMBL" id="BDGX01000001">
    <property type="protein sequence ID" value="GAV46958.1"/>
    <property type="molecule type" value="Genomic_DNA"/>
</dbReference>
<keyword evidence="2" id="KW-1133">Transmembrane helix</keyword>
<evidence type="ECO:0000256" key="2">
    <source>
        <dbReference type="SAM" id="Phobius"/>
    </source>
</evidence>
<feature type="transmembrane region" description="Helical" evidence="2">
    <location>
        <begin position="533"/>
        <end position="555"/>
    </location>
</feature>
<feature type="region of interest" description="Disordered" evidence="1">
    <location>
        <begin position="376"/>
        <end position="429"/>
    </location>
</feature>